<organism evidence="1 2">
    <name type="scientific">Entomophthora muscae</name>
    <dbReference type="NCBI Taxonomy" id="34485"/>
    <lineage>
        <taxon>Eukaryota</taxon>
        <taxon>Fungi</taxon>
        <taxon>Fungi incertae sedis</taxon>
        <taxon>Zoopagomycota</taxon>
        <taxon>Entomophthoromycotina</taxon>
        <taxon>Entomophthoromycetes</taxon>
        <taxon>Entomophthorales</taxon>
        <taxon>Entomophthoraceae</taxon>
        <taxon>Entomophthora</taxon>
    </lineage>
</organism>
<keyword evidence="2" id="KW-1185">Reference proteome</keyword>
<dbReference type="Proteomes" id="UP001165960">
    <property type="component" value="Unassembled WGS sequence"/>
</dbReference>
<sequence>MCILFLTLLPIVLGERTLLRCHTHVYSELHTSTVCPSLRGTMTSNGCHVMTNQVCQTRGFRRCRYAGSLYATCT</sequence>
<name>A0ACC2T1J0_9FUNG</name>
<protein>
    <submittedName>
        <fullName evidence="1">Uncharacterized protein</fullName>
    </submittedName>
</protein>
<gene>
    <name evidence="1" type="ORF">DSO57_1028451</name>
</gene>
<dbReference type="EMBL" id="QTSX02003731">
    <property type="protein sequence ID" value="KAJ9068450.1"/>
    <property type="molecule type" value="Genomic_DNA"/>
</dbReference>
<evidence type="ECO:0000313" key="1">
    <source>
        <dbReference type="EMBL" id="KAJ9068450.1"/>
    </source>
</evidence>
<comment type="caution">
    <text evidence="1">The sequence shown here is derived from an EMBL/GenBank/DDBJ whole genome shotgun (WGS) entry which is preliminary data.</text>
</comment>
<proteinExistence type="predicted"/>
<evidence type="ECO:0000313" key="2">
    <source>
        <dbReference type="Proteomes" id="UP001165960"/>
    </source>
</evidence>
<reference evidence="1" key="1">
    <citation type="submission" date="2022-04" db="EMBL/GenBank/DDBJ databases">
        <title>Genome of the entomopathogenic fungus Entomophthora muscae.</title>
        <authorList>
            <person name="Elya C."/>
            <person name="Lovett B.R."/>
            <person name="Lee E."/>
            <person name="Macias A.M."/>
            <person name="Hajek A.E."/>
            <person name="De Bivort B.L."/>
            <person name="Kasson M.T."/>
            <person name="De Fine Licht H.H."/>
            <person name="Stajich J.E."/>
        </authorList>
    </citation>
    <scope>NUCLEOTIDE SEQUENCE</scope>
    <source>
        <strain evidence="1">Berkeley</strain>
    </source>
</reference>
<accession>A0ACC2T1J0</accession>